<organism evidence="3 4">
    <name type="scientific">Eruca vesicaria subsp. sativa</name>
    <name type="common">Garden rocket</name>
    <name type="synonym">Eruca sativa</name>
    <dbReference type="NCBI Taxonomy" id="29727"/>
    <lineage>
        <taxon>Eukaryota</taxon>
        <taxon>Viridiplantae</taxon>
        <taxon>Streptophyta</taxon>
        <taxon>Embryophyta</taxon>
        <taxon>Tracheophyta</taxon>
        <taxon>Spermatophyta</taxon>
        <taxon>Magnoliopsida</taxon>
        <taxon>eudicotyledons</taxon>
        <taxon>Gunneridae</taxon>
        <taxon>Pentapetalae</taxon>
        <taxon>rosids</taxon>
        <taxon>malvids</taxon>
        <taxon>Brassicales</taxon>
        <taxon>Brassicaceae</taxon>
        <taxon>Brassiceae</taxon>
        <taxon>Eruca</taxon>
    </lineage>
</organism>
<feature type="domain" description="DC1" evidence="2">
    <location>
        <begin position="124"/>
        <end position="167"/>
    </location>
</feature>
<sequence>MDTKRTTHNLPIHKHPLFPSTMFRLVECGGCHVEETIYGGYVCNEPYCNAWFHKECAEAPPEINHHPSHLEHPLLLTNDSQSGPCDICGKELWSLGYTCPTCKFKVDLICGMKPWAPAIEHPVCHDHSLVFLKKQDVKISCEACKQYIGGPSYSCLECHMYFHLDCVHLSKEINHPCHSGHPLNCVHLSKEINLPCHSGHPLKVLEDLYAGHPLKFLEDLYAAIVNIL</sequence>
<proteinExistence type="predicted"/>
<comment type="caution">
    <text evidence="3">The sequence shown here is derived from an EMBL/GenBank/DDBJ whole genome shotgun (WGS) entry which is preliminary data.</text>
</comment>
<protein>
    <recommendedName>
        <fullName evidence="2">DC1 domain-containing protein</fullName>
    </recommendedName>
</protein>
<evidence type="ECO:0000259" key="2">
    <source>
        <dbReference type="Pfam" id="PF03107"/>
    </source>
</evidence>
<feature type="domain" description="DC1" evidence="2">
    <location>
        <begin position="67"/>
        <end position="110"/>
    </location>
</feature>
<dbReference type="SUPFAM" id="SSF57889">
    <property type="entry name" value="Cysteine-rich domain"/>
    <property type="match status" value="2"/>
</dbReference>
<dbReference type="PANTHER" id="PTHR46288">
    <property type="entry name" value="PHORBOL-ESTER/DAG-TYPE DOMAIN-CONTAINING PROTEIN"/>
    <property type="match status" value="1"/>
</dbReference>
<accession>A0ABC8KQW1</accession>
<dbReference type="AlphaFoldDB" id="A0ABC8KQW1"/>
<dbReference type="Pfam" id="PF03107">
    <property type="entry name" value="C1_2"/>
    <property type="match status" value="2"/>
</dbReference>
<evidence type="ECO:0000256" key="1">
    <source>
        <dbReference type="ARBA" id="ARBA00022737"/>
    </source>
</evidence>
<dbReference type="InterPro" id="IPR046349">
    <property type="entry name" value="C1-like_sf"/>
</dbReference>
<dbReference type="EMBL" id="CAKOAT010310710">
    <property type="protein sequence ID" value="CAH8361627.1"/>
    <property type="molecule type" value="Genomic_DNA"/>
</dbReference>
<dbReference type="InterPro" id="IPR004146">
    <property type="entry name" value="DC1"/>
</dbReference>
<reference evidence="3 4" key="1">
    <citation type="submission" date="2022-03" db="EMBL/GenBank/DDBJ databases">
        <authorList>
            <person name="Macdonald S."/>
            <person name="Ahmed S."/>
            <person name="Newling K."/>
        </authorList>
    </citation>
    <scope>NUCLEOTIDE SEQUENCE [LARGE SCALE GENOMIC DNA]</scope>
</reference>
<gene>
    <name evidence="3" type="ORF">ERUC_LOCUS27383</name>
</gene>
<name>A0ABC8KQW1_ERUVS</name>
<keyword evidence="4" id="KW-1185">Reference proteome</keyword>
<dbReference type="PANTHER" id="PTHR46288:SF27">
    <property type="entry name" value="CYSTEINE_HISTIDINE-RICH C1 DOMAIN FAMILY PROTEIN"/>
    <property type="match status" value="1"/>
</dbReference>
<evidence type="ECO:0000313" key="3">
    <source>
        <dbReference type="EMBL" id="CAH8361627.1"/>
    </source>
</evidence>
<dbReference type="Proteomes" id="UP001642260">
    <property type="component" value="Unassembled WGS sequence"/>
</dbReference>
<evidence type="ECO:0000313" key="4">
    <source>
        <dbReference type="Proteomes" id="UP001642260"/>
    </source>
</evidence>
<keyword evidence="1" id="KW-0677">Repeat</keyword>